<organism evidence="2 3">
    <name type="scientific">Sporosarcina limicola</name>
    <dbReference type="NCBI Taxonomy" id="34101"/>
    <lineage>
        <taxon>Bacteria</taxon>
        <taxon>Bacillati</taxon>
        <taxon>Bacillota</taxon>
        <taxon>Bacilli</taxon>
        <taxon>Bacillales</taxon>
        <taxon>Caryophanaceae</taxon>
        <taxon>Sporosarcina</taxon>
    </lineage>
</organism>
<evidence type="ECO:0000313" key="3">
    <source>
        <dbReference type="Proteomes" id="UP000658225"/>
    </source>
</evidence>
<keyword evidence="3" id="KW-1185">Reference proteome</keyword>
<dbReference type="EMBL" id="JADBEL010000041">
    <property type="protein sequence ID" value="MBE1556910.1"/>
    <property type="molecule type" value="Genomic_DNA"/>
</dbReference>
<proteinExistence type="predicted"/>
<name>A0A927MLH1_9BACL</name>
<sequence length="100" mass="12080">MFWVLTTSHARQQLKRNFRLIGKRADQLSEKEAKLVNQFLQYSETLRAVYEWKEAFITWYDCCGNHRLAVKGFERWIEQGEQIDHPTVQNCLKTMNNWQE</sequence>
<dbReference type="AlphaFoldDB" id="A0A927MLH1"/>
<reference evidence="2" key="1">
    <citation type="submission" date="2020-10" db="EMBL/GenBank/DDBJ databases">
        <title>Genomic Encyclopedia of Type Strains, Phase IV (KMG-IV): sequencing the most valuable type-strain genomes for metagenomic binning, comparative biology and taxonomic classification.</title>
        <authorList>
            <person name="Goeker M."/>
        </authorList>
    </citation>
    <scope>NUCLEOTIDE SEQUENCE</scope>
    <source>
        <strain evidence="2">DSM 13886</strain>
    </source>
</reference>
<accession>A0A927MLH1</accession>
<comment type="caution">
    <text evidence="2">The sequence shown here is derived from an EMBL/GenBank/DDBJ whole genome shotgun (WGS) entry which is preliminary data.</text>
</comment>
<evidence type="ECO:0000313" key="2">
    <source>
        <dbReference type="EMBL" id="MBE1556910.1"/>
    </source>
</evidence>
<evidence type="ECO:0000259" key="1">
    <source>
        <dbReference type="Pfam" id="PF01610"/>
    </source>
</evidence>
<gene>
    <name evidence="2" type="ORF">H4683_004036</name>
</gene>
<feature type="domain" description="Transposase IS204/IS1001/IS1096/IS1165 DDE" evidence="1">
    <location>
        <begin position="8"/>
        <end position="100"/>
    </location>
</feature>
<dbReference type="Pfam" id="PF01610">
    <property type="entry name" value="DDE_Tnp_ISL3"/>
    <property type="match status" value="1"/>
</dbReference>
<dbReference type="InterPro" id="IPR002560">
    <property type="entry name" value="Transposase_DDE"/>
</dbReference>
<dbReference type="Proteomes" id="UP000658225">
    <property type="component" value="Unassembled WGS sequence"/>
</dbReference>
<protein>
    <submittedName>
        <fullName evidence="2">Transposase</fullName>
    </submittedName>
</protein>